<keyword evidence="4" id="KW-1185">Reference proteome</keyword>
<keyword evidence="2" id="KW-0812">Transmembrane</keyword>
<dbReference type="EMBL" id="CABFVA020000002">
    <property type="protein sequence ID" value="VVM04379.1"/>
    <property type="molecule type" value="Genomic_DNA"/>
</dbReference>
<name>A0A5E6M9F9_9BACT</name>
<organism evidence="3 4">
    <name type="scientific">Methylacidimicrobium tartarophylax</name>
    <dbReference type="NCBI Taxonomy" id="1041768"/>
    <lineage>
        <taxon>Bacteria</taxon>
        <taxon>Pseudomonadati</taxon>
        <taxon>Verrucomicrobiota</taxon>
        <taxon>Methylacidimicrobium</taxon>
    </lineage>
</organism>
<protein>
    <submittedName>
        <fullName evidence="3">Uncharacterized protein</fullName>
    </submittedName>
</protein>
<dbReference type="AlphaFoldDB" id="A0A5E6M9F9"/>
<gene>
    <name evidence="3" type="ORF">MAMT_00047</name>
</gene>
<evidence type="ECO:0000313" key="3">
    <source>
        <dbReference type="EMBL" id="VVM04379.1"/>
    </source>
</evidence>
<evidence type="ECO:0000256" key="2">
    <source>
        <dbReference type="SAM" id="Phobius"/>
    </source>
</evidence>
<evidence type="ECO:0000256" key="1">
    <source>
        <dbReference type="SAM" id="MobiDB-lite"/>
    </source>
</evidence>
<keyword evidence="2" id="KW-1133">Transmembrane helix</keyword>
<proteinExistence type="predicted"/>
<evidence type="ECO:0000313" key="4">
    <source>
        <dbReference type="Proteomes" id="UP000334923"/>
    </source>
</evidence>
<keyword evidence="2" id="KW-0472">Membrane</keyword>
<feature type="transmembrane region" description="Helical" evidence="2">
    <location>
        <begin position="57"/>
        <end position="74"/>
    </location>
</feature>
<sequence length="89" mass="9865">MPLDPEGEESGSEGRERGPGARHFLSEGGEAAQARLAKEGKSSLHWKHSAQRRRDRNRFLLLLLLLAAVLYFLWKQCSPYLPHGASGAP</sequence>
<accession>A0A5E6M9F9</accession>
<dbReference type="Proteomes" id="UP000334923">
    <property type="component" value="Unassembled WGS sequence"/>
</dbReference>
<feature type="region of interest" description="Disordered" evidence="1">
    <location>
        <begin position="1"/>
        <end position="52"/>
    </location>
</feature>
<dbReference type="RefSeq" id="WP_142658938.1">
    <property type="nucleotide sequence ID" value="NZ_CABFVA020000002.1"/>
</dbReference>
<dbReference type="OrthoDB" id="9944295at2"/>
<feature type="compositionally biased region" description="Acidic residues" evidence="1">
    <location>
        <begin position="1"/>
        <end position="11"/>
    </location>
</feature>
<reference evidence="3 4" key="1">
    <citation type="submission" date="2019-09" db="EMBL/GenBank/DDBJ databases">
        <authorList>
            <person name="Cremers G."/>
        </authorList>
    </citation>
    <scope>NUCLEOTIDE SEQUENCE [LARGE SCALE GENOMIC DNA]</scope>
    <source>
        <strain evidence="3">4A</strain>
    </source>
</reference>